<dbReference type="PANTHER" id="PTHR34862:SF1">
    <property type="entry name" value="SPARK DOMAIN-CONTAINING PROTEIN"/>
    <property type="match status" value="1"/>
</dbReference>
<feature type="region of interest" description="Disordered" evidence="1">
    <location>
        <begin position="217"/>
        <end position="240"/>
    </location>
</feature>
<organism evidence="4">
    <name type="scientific">Kwoniella dejecticola CBS 10117</name>
    <dbReference type="NCBI Taxonomy" id="1296121"/>
    <lineage>
        <taxon>Eukaryota</taxon>
        <taxon>Fungi</taxon>
        <taxon>Dikarya</taxon>
        <taxon>Basidiomycota</taxon>
        <taxon>Agaricomycotina</taxon>
        <taxon>Tremellomycetes</taxon>
        <taxon>Tremellales</taxon>
        <taxon>Cryptococcaceae</taxon>
        <taxon>Kwoniella</taxon>
    </lineage>
</organism>
<dbReference type="PROSITE" id="PS51257">
    <property type="entry name" value="PROKAR_LIPOPROTEIN"/>
    <property type="match status" value="1"/>
</dbReference>
<protein>
    <recommendedName>
        <fullName evidence="3">DUF7729 domain-containing protein</fullName>
    </recommendedName>
</protein>
<accession>A0A1A6A4E7</accession>
<feature type="signal peptide" evidence="2">
    <location>
        <begin position="1"/>
        <end position="19"/>
    </location>
</feature>
<evidence type="ECO:0000259" key="3">
    <source>
        <dbReference type="Pfam" id="PF24855"/>
    </source>
</evidence>
<dbReference type="OrthoDB" id="2536450at2759"/>
<feature type="chain" id="PRO_5008342092" description="DUF7729 domain-containing protein" evidence="2">
    <location>
        <begin position="20"/>
        <end position="269"/>
    </location>
</feature>
<reference evidence="4" key="1">
    <citation type="submission" date="2013-07" db="EMBL/GenBank/DDBJ databases">
        <title>The Genome Sequence of Cryptococcus dejecticola CBS10117.</title>
        <authorList>
            <consortium name="The Broad Institute Genome Sequencing Platform"/>
            <person name="Cuomo C."/>
            <person name="Litvintseva A."/>
            <person name="Chen Y."/>
            <person name="Heitman J."/>
            <person name="Sun S."/>
            <person name="Springer D."/>
            <person name="Dromer F."/>
            <person name="Young S.K."/>
            <person name="Zeng Q."/>
            <person name="Gargeya S."/>
            <person name="Fitzgerald M."/>
            <person name="Abouelleil A."/>
            <person name="Alvarado L."/>
            <person name="Berlin A.M."/>
            <person name="Chapman S.B."/>
            <person name="Dewar J."/>
            <person name="Goldberg J."/>
            <person name="Griggs A."/>
            <person name="Gujja S."/>
            <person name="Hansen M."/>
            <person name="Howarth C."/>
            <person name="Imamovic A."/>
            <person name="Larimer J."/>
            <person name="McCowan C."/>
            <person name="Murphy C."/>
            <person name="Pearson M."/>
            <person name="Priest M."/>
            <person name="Roberts A."/>
            <person name="Saif S."/>
            <person name="Shea T."/>
            <person name="Sykes S."/>
            <person name="Wortman J."/>
            <person name="Nusbaum C."/>
            <person name="Birren B."/>
        </authorList>
    </citation>
    <scope>NUCLEOTIDE SEQUENCE [LARGE SCALE GENOMIC DNA]</scope>
    <source>
        <strain evidence="4">CBS 10117</strain>
    </source>
</reference>
<keyword evidence="2" id="KW-0732">Signal</keyword>
<gene>
    <name evidence="4" type="ORF">I303_04260</name>
</gene>
<dbReference type="AlphaFoldDB" id="A0A1A6A4E7"/>
<feature type="domain" description="DUF7729" evidence="3">
    <location>
        <begin position="56"/>
        <end position="216"/>
    </location>
</feature>
<evidence type="ECO:0000256" key="1">
    <source>
        <dbReference type="SAM" id="MobiDB-lite"/>
    </source>
</evidence>
<sequence length="269" mass="26492">MHARSALIAVVASTSYAAALSSGCTTQLASLALGDLGSCLQLTSLLPVLSGGTNDSITSTINTYLTSLCSSSTPTCSNSTLSSAQSSVNSACQSDFSAGGTDAVEIQGLVGLLGNYDEIYAAGCSKNSTTSDFCVVDALNTVSNATGQSITVSYLTSILSGDSSVLSGLESVYSSGALCTGCVSGIYYEAKQANSSIGTSSFGQALNQQCGADFGSTAPNSTNTTSSTSQSSPAASGGSSAGELTVPYATFGVMGGMLSALIVGAATVL</sequence>
<evidence type="ECO:0000256" key="2">
    <source>
        <dbReference type="SAM" id="SignalP"/>
    </source>
</evidence>
<dbReference type="VEuPathDB" id="FungiDB:I303_04260"/>
<dbReference type="InterPro" id="IPR056146">
    <property type="entry name" value="DUF7729"/>
</dbReference>
<proteinExistence type="predicted"/>
<dbReference type="EMBL" id="KI894031">
    <property type="protein sequence ID" value="OBR84935.1"/>
    <property type="molecule type" value="Genomic_DNA"/>
</dbReference>
<evidence type="ECO:0000313" key="4">
    <source>
        <dbReference type="EMBL" id="OBR84935.1"/>
    </source>
</evidence>
<name>A0A1A6A4E7_9TREE</name>
<dbReference type="Pfam" id="PF24855">
    <property type="entry name" value="DUF7729"/>
    <property type="match status" value="1"/>
</dbReference>
<dbReference type="PANTHER" id="PTHR34862">
    <property type="entry name" value="SPARK DOMAIN-CONTAINING PROTEIN"/>
    <property type="match status" value="1"/>
</dbReference>